<reference evidence="3 4" key="1">
    <citation type="journal article" date="2020" name="Nature">
        <title>Isolation of an archaeon at the prokaryote-eukaryote interface.</title>
        <authorList>
            <person name="Imachi H."/>
            <person name="Nobu M.K."/>
            <person name="Nakahara N."/>
            <person name="Morono Y."/>
            <person name="Ogawara M."/>
            <person name="Takaki Y."/>
            <person name="Takano Y."/>
            <person name="Uematsu K."/>
            <person name="Ikuta T."/>
            <person name="Ito M."/>
            <person name="Matsui Y."/>
            <person name="Miyazaki M."/>
            <person name="Murata K."/>
            <person name="Saito Y."/>
            <person name="Sakai S."/>
            <person name="Song C."/>
            <person name="Tasumi E."/>
            <person name="Yamanaka Y."/>
            <person name="Yamaguchi T."/>
            <person name="Kamagata Y."/>
            <person name="Tamaki H."/>
            <person name="Takai K."/>
        </authorList>
    </citation>
    <scope>NUCLEOTIDE SEQUENCE [LARGE SCALE GENOMIC DNA]</scope>
    <source>
        <strain evidence="3 4">MK-D1</strain>
    </source>
</reference>
<keyword evidence="2" id="KW-0812">Transmembrane</keyword>
<feature type="region of interest" description="Disordered" evidence="1">
    <location>
        <begin position="1"/>
        <end position="26"/>
    </location>
</feature>
<organism evidence="3 4">
    <name type="scientific">Promethearchaeum syntrophicum</name>
    <dbReference type="NCBI Taxonomy" id="2594042"/>
    <lineage>
        <taxon>Archaea</taxon>
        <taxon>Promethearchaeati</taxon>
        <taxon>Promethearchaeota</taxon>
        <taxon>Promethearchaeia</taxon>
        <taxon>Promethearchaeales</taxon>
        <taxon>Promethearchaeaceae</taxon>
        <taxon>Promethearchaeum</taxon>
    </lineage>
</organism>
<feature type="transmembrane region" description="Helical" evidence="2">
    <location>
        <begin position="574"/>
        <end position="593"/>
    </location>
</feature>
<feature type="transmembrane region" description="Helical" evidence="2">
    <location>
        <begin position="104"/>
        <end position="124"/>
    </location>
</feature>
<feature type="transmembrane region" description="Helical" evidence="2">
    <location>
        <begin position="599"/>
        <end position="618"/>
    </location>
</feature>
<dbReference type="RefSeq" id="WP_147664968.1">
    <property type="nucleotide sequence ID" value="NZ_CP042905.2"/>
</dbReference>
<evidence type="ECO:0000313" key="4">
    <source>
        <dbReference type="Proteomes" id="UP000321408"/>
    </source>
</evidence>
<gene>
    <name evidence="3" type="ORF">DSAG12_03888</name>
</gene>
<dbReference type="AlphaFoldDB" id="A0A5B9DH23"/>
<feature type="compositionally biased region" description="Polar residues" evidence="1">
    <location>
        <begin position="1"/>
        <end position="10"/>
    </location>
</feature>
<evidence type="ECO:0000313" key="3">
    <source>
        <dbReference type="EMBL" id="QEE18050.1"/>
    </source>
</evidence>
<dbReference type="KEGG" id="psyt:DSAG12_03888"/>
<proteinExistence type="predicted"/>
<name>A0A5B9DH23_9ARCH</name>
<dbReference type="Proteomes" id="UP000321408">
    <property type="component" value="Chromosome"/>
</dbReference>
<feature type="transmembrane region" description="Helical" evidence="2">
    <location>
        <begin position="307"/>
        <end position="327"/>
    </location>
</feature>
<evidence type="ECO:0000256" key="1">
    <source>
        <dbReference type="SAM" id="MobiDB-lite"/>
    </source>
</evidence>
<dbReference type="GeneID" id="41331852"/>
<sequence length="713" mass="83045">MSNNGNLTKNSELHHGKGSMDPDKDPDNDLNFEFRYKNDKFLTKKLINRIETLSFDIPKDEKITAMFCDLQWDDSTPFFVIYLIPLIFSMSMMIPGFLIDGMSIISLFILPLGLLLSYIIIILITKTRPFKILLFTEKSINSIHLFRSGSFHKYIPYDRISFLAIDKNTISIEDKNKKAYIKFSMNYNKNTFLKTVRELIYNHLGENSLVEYENDIIKTRVEDLKEKIETSKSGKFAEKNRKKRFKEIEGLSVPIKIGLHNYNSNENSVKLIKKKIRSSKTTIIVSILIVIPIIVLITIFFSSSLTVMIMTFIIGPLILGVFIIISIQEYHRLTNFTNSDKSTIRILEDGLEIINNDNKDLGGVIKVPFKTDMIIKPYGYINPSYSKYSINYNTIDILRWLHPQYKIKIGKIENIRDFYNNLYIAYFKWYKSTQGDKILSTDEIFNKFIHTDDFNKKLYNTMKQSIQNFLCDVKRSTYRFNRIESIMKTVNLTDIDEIKKPLKKLEDLPEIIEIPEGVINPDCGSESEGDKIRTRDLLEWSLIYPKEFYQFYINDDEKILFAYHPSSNIKIGTFVKRIVVLVTLFFISTYSVYLLSDEIVSALFLTTILFLCPIFKIFTGIDTYKREIIFTDKKILNLSYMNLYFTTYTNIEKASKYHQKSDKILKKLVLSLKTNATSTTNINIHSINIKKLPLNSPIFAILSKKGVSLYRSD</sequence>
<feature type="transmembrane region" description="Helical" evidence="2">
    <location>
        <begin position="79"/>
        <end position="98"/>
    </location>
</feature>
<evidence type="ECO:0000256" key="2">
    <source>
        <dbReference type="SAM" id="Phobius"/>
    </source>
</evidence>
<accession>A0A5B9DH23</accession>
<keyword evidence="4" id="KW-1185">Reference proteome</keyword>
<reference evidence="3 4" key="2">
    <citation type="journal article" date="2024" name="Int. J. Syst. Evol. Microbiol.">
        <title>Promethearchaeum syntrophicum gen. nov., sp. nov., an anaerobic, obligately syntrophic archaeon, the first isolate of the lineage 'Asgard' archaea, and proposal of the new archaeal phylum Promethearchaeota phyl. nov. and kingdom Promethearchaeati regn. nov.</title>
        <authorList>
            <person name="Imachi H."/>
            <person name="Nobu M.K."/>
            <person name="Kato S."/>
            <person name="Takaki Y."/>
            <person name="Miyazaki M."/>
            <person name="Miyata M."/>
            <person name="Ogawara M."/>
            <person name="Saito Y."/>
            <person name="Sakai S."/>
            <person name="Tahara Y.O."/>
            <person name="Takano Y."/>
            <person name="Tasumi E."/>
            <person name="Uematsu K."/>
            <person name="Yoshimura T."/>
            <person name="Itoh T."/>
            <person name="Ohkuma M."/>
            <person name="Takai K."/>
        </authorList>
    </citation>
    <scope>NUCLEOTIDE SEQUENCE [LARGE SCALE GENOMIC DNA]</scope>
    <source>
        <strain evidence="3 4">MK-D1</strain>
    </source>
</reference>
<feature type="compositionally biased region" description="Basic and acidic residues" evidence="1">
    <location>
        <begin position="11"/>
        <end position="26"/>
    </location>
</feature>
<dbReference type="EMBL" id="CP042905">
    <property type="protein sequence ID" value="QEE18050.1"/>
    <property type="molecule type" value="Genomic_DNA"/>
</dbReference>
<keyword evidence="2" id="KW-0472">Membrane</keyword>
<feature type="transmembrane region" description="Helical" evidence="2">
    <location>
        <begin position="283"/>
        <end position="301"/>
    </location>
</feature>
<keyword evidence="2" id="KW-1133">Transmembrane helix</keyword>
<protein>
    <submittedName>
        <fullName evidence="3">Uncharacterized protein</fullName>
    </submittedName>
</protein>